<dbReference type="Proteomes" id="UP000093226">
    <property type="component" value="Unassembled WGS sequence"/>
</dbReference>
<gene>
    <name evidence="2" type="ORF">FBGL_06955</name>
    <name evidence="1" type="ORF">FGL01_05980</name>
    <name evidence="3" type="ORF">SAMN05192550_1124</name>
</gene>
<evidence type="ECO:0000313" key="5">
    <source>
        <dbReference type="Proteomes" id="UP000182367"/>
    </source>
</evidence>
<evidence type="ECO:0000313" key="4">
    <source>
        <dbReference type="Proteomes" id="UP000093226"/>
    </source>
</evidence>
<reference evidence="3 5" key="3">
    <citation type="submission" date="2016-10" db="EMBL/GenBank/DDBJ databases">
        <authorList>
            <person name="Varghese N."/>
            <person name="Submissions S."/>
        </authorList>
    </citation>
    <scope>NUCLEOTIDE SEQUENCE [LARGE SCALE GENOMIC DNA]</scope>
    <source>
        <strain evidence="3 5">Gm-149</strain>
    </source>
</reference>
<dbReference type="EMBL" id="BJVF01000001">
    <property type="protein sequence ID" value="GEL09859.1"/>
    <property type="molecule type" value="Genomic_DNA"/>
</dbReference>
<comment type="caution">
    <text evidence="2">The sequence shown here is derived from an EMBL/GenBank/DDBJ whole genome shotgun (WGS) entry which is preliminary data.</text>
</comment>
<evidence type="ECO:0000313" key="2">
    <source>
        <dbReference type="EMBL" id="OCB72384.1"/>
    </source>
</evidence>
<proteinExistence type="predicted"/>
<evidence type="ECO:0000313" key="1">
    <source>
        <dbReference type="EMBL" id="GEL09859.1"/>
    </source>
</evidence>
<dbReference type="OrthoDB" id="1495999at2"/>
<dbReference type="STRING" id="551990.SAMN05192550_1124"/>
<dbReference type="Proteomes" id="UP000182367">
    <property type="component" value="Unassembled WGS sequence"/>
</dbReference>
<organism evidence="2 4">
    <name type="scientific">Flavobacterium glycines</name>
    <dbReference type="NCBI Taxonomy" id="551990"/>
    <lineage>
        <taxon>Bacteria</taxon>
        <taxon>Pseudomonadati</taxon>
        <taxon>Bacteroidota</taxon>
        <taxon>Flavobacteriia</taxon>
        <taxon>Flavobacteriales</taxon>
        <taxon>Flavobacteriaceae</taxon>
        <taxon>Flavobacterium</taxon>
    </lineage>
</organism>
<dbReference type="RefSeq" id="WP_066326909.1">
    <property type="nucleotide sequence ID" value="NZ_BJVF01000001.1"/>
</dbReference>
<name>A0A1B9DRS0_9FLAO</name>
<reference evidence="1 6" key="4">
    <citation type="submission" date="2019-07" db="EMBL/GenBank/DDBJ databases">
        <title>Whole genome shotgun sequence of Flavobacterium glycines NBRC 105008.</title>
        <authorList>
            <person name="Hosoyama A."/>
            <person name="Uohara A."/>
            <person name="Ohji S."/>
            <person name="Ichikawa N."/>
        </authorList>
    </citation>
    <scope>NUCLEOTIDE SEQUENCE [LARGE SCALE GENOMIC DNA]</scope>
    <source>
        <strain evidence="1 6">NBRC 105008</strain>
    </source>
</reference>
<dbReference type="EMBL" id="LVEO01000013">
    <property type="protein sequence ID" value="OCB72384.1"/>
    <property type="molecule type" value="Genomic_DNA"/>
</dbReference>
<evidence type="ECO:0000313" key="3">
    <source>
        <dbReference type="EMBL" id="SDI90871.1"/>
    </source>
</evidence>
<protein>
    <submittedName>
        <fullName evidence="2">Uncharacterized protein</fullName>
    </submittedName>
</protein>
<reference evidence="4" key="1">
    <citation type="submission" date="2016-03" db="EMBL/GenBank/DDBJ databases">
        <title>Draft genome sequence of Paenibacillus glacialis DSM 22343.</title>
        <authorList>
            <person name="Shin S.-K."/>
            <person name="Yi H."/>
        </authorList>
    </citation>
    <scope>NUCLEOTIDE SEQUENCE [LARGE SCALE GENOMIC DNA]</scope>
    <source>
        <strain evidence="4">NBRC 105008</strain>
    </source>
</reference>
<keyword evidence="5" id="KW-1185">Reference proteome</keyword>
<accession>A0A1B9DRS0</accession>
<dbReference type="Proteomes" id="UP000321579">
    <property type="component" value="Unassembled WGS sequence"/>
</dbReference>
<dbReference type="AlphaFoldDB" id="A0A1B9DRS0"/>
<sequence length="196" mass="22628">MNKNQIIAGIYNYLNEEINHSAYDLIITNDIRVENFFVINIGVYLKKLVETKKIKSFNFQHTVLLLKPKRIHIDITFTDLNNEETYLELKHFSISGNRGKGRKLNFYTSNSFEGKKVGIIGDCEKFDSLSQNGIIKPEINKICCAVITPKPSLEEINAITAKFSKYSELSNWNLNFQVPFTDQYSKLGFFTLEKIK</sequence>
<reference evidence="2" key="2">
    <citation type="submission" date="2016-03" db="EMBL/GenBank/DDBJ databases">
        <authorList>
            <person name="Ploux O."/>
        </authorList>
    </citation>
    <scope>NUCLEOTIDE SEQUENCE</scope>
    <source>
        <strain evidence="2">NBRC 105008</strain>
    </source>
</reference>
<dbReference type="EMBL" id="FNEO01000001">
    <property type="protein sequence ID" value="SDI90871.1"/>
    <property type="molecule type" value="Genomic_DNA"/>
</dbReference>
<evidence type="ECO:0000313" key="6">
    <source>
        <dbReference type="Proteomes" id="UP000321579"/>
    </source>
</evidence>